<gene>
    <name evidence="4" type="primary">LOC111287907</name>
</gene>
<dbReference type="InterPro" id="IPR017853">
    <property type="entry name" value="GH"/>
</dbReference>
<accession>A0A6P5Y1L3</accession>
<comment type="similarity">
    <text evidence="1 2">Belongs to the glycosyl hydrolase 1 family.</text>
</comment>
<dbReference type="GO" id="GO:0005975">
    <property type="term" value="P:carbohydrate metabolic process"/>
    <property type="evidence" value="ECO:0007669"/>
    <property type="project" value="InterPro"/>
</dbReference>
<dbReference type="Pfam" id="PF00232">
    <property type="entry name" value="Glyco_hydro_1"/>
    <property type="match status" value="1"/>
</dbReference>
<protein>
    <submittedName>
        <fullName evidence="4">Beta-glucosidase 18-like isoform X1</fullName>
    </submittedName>
</protein>
<dbReference type="RefSeq" id="XP_022734334.1">
    <property type="nucleotide sequence ID" value="XM_022878599.1"/>
</dbReference>
<sequence>MLIAAEQNNILFLSQTILSTHMHKTELFDELAFPGNIKQNENGDVGDDDYHLFLEDTRLLILLGQMHIGFRFHGPEFYQLCSSKPEFHLIIFKIITILRSFNGGTGGRFGEVHPSGIKFYNKIIDNVLVWGIEPFVTIHHFDHPQELEDRYGS</sequence>
<dbReference type="PANTHER" id="PTHR10353">
    <property type="entry name" value="GLYCOSYL HYDROLASE"/>
    <property type="match status" value="1"/>
</dbReference>
<dbReference type="GeneID" id="111287907"/>
<dbReference type="Gene3D" id="3.20.20.80">
    <property type="entry name" value="Glycosidases"/>
    <property type="match status" value="1"/>
</dbReference>
<proteinExistence type="inferred from homology"/>
<evidence type="ECO:0000313" key="3">
    <source>
        <dbReference type="Proteomes" id="UP000515121"/>
    </source>
</evidence>
<dbReference type="SUPFAM" id="SSF51445">
    <property type="entry name" value="(Trans)glycosidases"/>
    <property type="match status" value="1"/>
</dbReference>
<reference evidence="4" key="1">
    <citation type="submission" date="2025-08" db="UniProtKB">
        <authorList>
            <consortium name="RefSeq"/>
        </authorList>
    </citation>
    <scope>IDENTIFICATION</scope>
    <source>
        <tissue evidence="4">Fruit stalk</tissue>
    </source>
</reference>
<evidence type="ECO:0000313" key="4">
    <source>
        <dbReference type="RefSeq" id="XP_022734334.1"/>
    </source>
</evidence>
<dbReference type="Proteomes" id="UP000515121">
    <property type="component" value="Unplaced"/>
</dbReference>
<dbReference type="OrthoDB" id="65569at2759"/>
<keyword evidence="3" id="KW-1185">Reference proteome</keyword>
<dbReference type="PANTHER" id="PTHR10353:SF175">
    <property type="entry name" value="BETA-GLUCOSIDASE 18-LIKE ISOFORM X1"/>
    <property type="match status" value="1"/>
</dbReference>
<evidence type="ECO:0000256" key="1">
    <source>
        <dbReference type="ARBA" id="ARBA00010838"/>
    </source>
</evidence>
<dbReference type="InterPro" id="IPR001360">
    <property type="entry name" value="Glyco_hydro_1"/>
</dbReference>
<dbReference type="KEGG" id="dzi:111287907"/>
<organism evidence="3 4">
    <name type="scientific">Durio zibethinus</name>
    <name type="common">Durian</name>
    <dbReference type="NCBI Taxonomy" id="66656"/>
    <lineage>
        <taxon>Eukaryota</taxon>
        <taxon>Viridiplantae</taxon>
        <taxon>Streptophyta</taxon>
        <taxon>Embryophyta</taxon>
        <taxon>Tracheophyta</taxon>
        <taxon>Spermatophyta</taxon>
        <taxon>Magnoliopsida</taxon>
        <taxon>eudicotyledons</taxon>
        <taxon>Gunneridae</taxon>
        <taxon>Pentapetalae</taxon>
        <taxon>rosids</taxon>
        <taxon>malvids</taxon>
        <taxon>Malvales</taxon>
        <taxon>Malvaceae</taxon>
        <taxon>Helicteroideae</taxon>
        <taxon>Durio</taxon>
    </lineage>
</organism>
<evidence type="ECO:0000256" key="2">
    <source>
        <dbReference type="RuleBase" id="RU003690"/>
    </source>
</evidence>
<name>A0A6P5Y1L3_DURZI</name>
<dbReference type="GO" id="GO:0008422">
    <property type="term" value="F:beta-glucosidase activity"/>
    <property type="evidence" value="ECO:0007669"/>
    <property type="project" value="TreeGrafter"/>
</dbReference>
<dbReference type="AlphaFoldDB" id="A0A6P5Y1L3"/>